<feature type="repeat" description="TPR" evidence="1">
    <location>
        <begin position="494"/>
        <end position="527"/>
    </location>
</feature>
<organism evidence="3 4">
    <name type="scientific">Ramazzottius varieornatus</name>
    <name type="common">Water bear</name>
    <name type="synonym">Tardigrade</name>
    <dbReference type="NCBI Taxonomy" id="947166"/>
    <lineage>
        <taxon>Eukaryota</taxon>
        <taxon>Metazoa</taxon>
        <taxon>Ecdysozoa</taxon>
        <taxon>Tardigrada</taxon>
        <taxon>Eutardigrada</taxon>
        <taxon>Parachela</taxon>
        <taxon>Hypsibioidea</taxon>
        <taxon>Ramazzottiidae</taxon>
        <taxon>Ramazzottius</taxon>
    </lineage>
</organism>
<dbReference type="Proteomes" id="UP000186922">
    <property type="component" value="Unassembled WGS sequence"/>
</dbReference>
<dbReference type="Gene3D" id="1.25.40.10">
    <property type="entry name" value="Tetratricopeptide repeat domain"/>
    <property type="match status" value="2"/>
</dbReference>
<accession>A0A1D1UG84</accession>
<dbReference type="SUPFAM" id="SSF48452">
    <property type="entry name" value="TPR-like"/>
    <property type="match status" value="2"/>
</dbReference>
<dbReference type="GO" id="GO:0042073">
    <property type="term" value="P:intraciliary transport"/>
    <property type="evidence" value="ECO:0007669"/>
    <property type="project" value="TreeGrafter"/>
</dbReference>
<dbReference type="PROSITE" id="PS50005">
    <property type="entry name" value="TPR"/>
    <property type="match status" value="1"/>
</dbReference>
<evidence type="ECO:0000313" key="3">
    <source>
        <dbReference type="EMBL" id="GAU87550.1"/>
    </source>
</evidence>
<dbReference type="SMART" id="SM00028">
    <property type="entry name" value="TPR"/>
    <property type="match status" value="4"/>
</dbReference>
<protein>
    <submittedName>
        <fullName evidence="3">Uncharacterized protein</fullName>
    </submittedName>
</protein>
<dbReference type="GO" id="GO:0097730">
    <property type="term" value="C:non-motile cilium"/>
    <property type="evidence" value="ECO:0007669"/>
    <property type="project" value="TreeGrafter"/>
</dbReference>
<comment type="caution">
    <text evidence="3">The sequence shown here is derived from an EMBL/GenBank/DDBJ whole genome shotgun (WGS) entry which is preliminary data.</text>
</comment>
<name>A0A1D1UG84_RAMVA</name>
<dbReference type="PANTHER" id="PTHR44117:SF1">
    <property type="entry name" value="INTRAFLAGELLAR TRANSPORT PROTEIN 88 HOMOLOG"/>
    <property type="match status" value="1"/>
</dbReference>
<evidence type="ECO:0000256" key="2">
    <source>
        <dbReference type="SAM" id="MobiDB-lite"/>
    </source>
</evidence>
<keyword evidence="4" id="KW-1185">Reference proteome</keyword>
<dbReference type="GO" id="GO:1905515">
    <property type="term" value="P:non-motile cilium assembly"/>
    <property type="evidence" value="ECO:0007669"/>
    <property type="project" value="TreeGrafter"/>
</dbReference>
<dbReference type="GO" id="GO:0019894">
    <property type="term" value="F:kinesin binding"/>
    <property type="evidence" value="ECO:0007669"/>
    <property type="project" value="TreeGrafter"/>
</dbReference>
<dbReference type="GO" id="GO:0036064">
    <property type="term" value="C:ciliary basal body"/>
    <property type="evidence" value="ECO:0007669"/>
    <property type="project" value="TreeGrafter"/>
</dbReference>
<evidence type="ECO:0000313" key="4">
    <source>
        <dbReference type="Proteomes" id="UP000186922"/>
    </source>
</evidence>
<dbReference type="GO" id="GO:0005814">
    <property type="term" value="C:centriole"/>
    <property type="evidence" value="ECO:0007669"/>
    <property type="project" value="TreeGrafter"/>
</dbReference>
<dbReference type="InterPro" id="IPR019734">
    <property type="entry name" value="TPR_rpt"/>
</dbReference>
<dbReference type="GO" id="GO:0097546">
    <property type="term" value="C:ciliary base"/>
    <property type="evidence" value="ECO:0007669"/>
    <property type="project" value="TreeGrafter"/>
</dbReference>
<dbReference type="EMBL" id="BDGG01000001">
    <property type="protein sequence ID" value="GAU87550.1"/>
    <property type="molecule type" value="Genomic_DNA"/>
</dbReference>
<sequence>MADDIYEGFGSIGGAFRSELSSAVSPESVSSFRSNASNSRTFVRPALSRAFARNTASARPPSSLCSTRQPLTADPGVSSARGTYHYGEVTREEDQGSDAPQAVLESVLVDSIYLGAEGKIDEALEKSKEAARLCNRLQHQAANFRHGEDSDLSLSSLILKVTLHYGQTLALAGKFRQAEKVFLNLLRQTTQHEGDLTTVNISLATLYQENGDFDKALQIWLTLFDDNVFSSGSEWNFLISQLTTCYSALGRYDLAFKYNEIVAEANDNHEASFRRLLFLVKTEATWEKIQDAYHKLLYIHCSQCSPPSALHSSCTDLTKNATQLMLALGVSPEWTEDELKRSSWQSVATEMDLQHCFDLLENGDVQQLGLFEQSLEHANKAHDAVPEDPGGKYLVPSLDVCRLYLALHVGRLNLGCAHFAMGNHDAALQCFSSLGCEDADLNNKRLLYKGSLPTTTKHETNVTRTASHRQSLQGDTTSALHTLLSVRVDGEDSVALYSRIGWLAASLGDDDTAAWHYNRAHSLDPTDLTVIEWLARYSVEKDMPEKALKFYAEAFRIE</sequence>
<dbReference type="OrthoDB" id="1926212at2759"/>
<dbReference type="AlphaFoldDB" id="A0A1D1UG84"/>
<dbReference type="STRING" id="947166.A0A1D1UG84"/>
<gene>
    <name evidence="3" type="primary">RvY_00380-1</name>
    <name evidence="3" type="synonym">RvY_00380.1</name>
    <name evidence="3" type="ORF">RvY_00380</name>
</gene>
<proteinExistence type="predicted"/>
<dbReference type="PANTHER" id="PTHR44117">
    <property type="entry name" value="INTRAFLAGELLAR TRANSPORT PROTEIN 88 HOMOLOG"/>
    <property type="match status" value="1"/>
</dbReference>
<dbReference type="InterPro" id="IPR011990">
    <property type="entry name" value="TPR-like_helical_dom_sf"/>
</dbReference>
<evidence type="ECO:0000256" key="1">
    <source>
        <dbReference type="PROSITE-ProRule" id="PRU00339"/>
    </source>
</evidence>
<feature type="region of interest" description="Disordered" evidence="2">
    <location>
        <begin position="53"/>
        <end position="82"/>
    </location>
</feature>
<reference evidence="3 4" key="1">
    <citation type="journal article" date="2016" name="Nat. Commun.">
        <title>Extremotolerant tardigrade genome and improved radiotolerance of human cultured cells by tardigrade-unique protein.</title>
        <authorList>
            <person name="Hashimoto T."/>
            <person name="Horikawa D.D."/>
            <person name="Saito Y."/>
            <person name="Kuwahara H."/>
            <person name="Kozuka-Hata H."/>
            <person name="Shin-I T."/>
            <person name="Minakuchi Y."/>
            <person name="Ohishi K."/>
            <person name="Motoyama A."/>
            <person name="Aizu T."/>
            <person name="Enomoto A."/>
            <person name="Kondo K."/>
            <person name="Tanaka S."/>
            <person name="Hara Y."/>
            <person name="Koshikawa S."/>
            <person name="Sagara H."/>
            <person name="Miura T."/>
            <person name="Yokobori S."/>
            <person name="Miyagawa K."/>
            <person name="Suzuki Y."/>
            <person name="Kubo T."/>
            <person name="Oyama M."/>
            <person name="Kohara Y."/>
            <person name="Fujiyama A."/>
            <person name="Arakawa K."/>
            <person name="Katayama T."/>
            <person name="Toyoda A."/>
            <person name="Kunieda T."/>
        </authorList>
    </citation>
    <scope>NUCLEOTIDE SEQUENCE [LARGE SCALE GENOMIC DNA]</scope>
    <source>
        <strain evidence="3 4">YOKOZUNA-1</strain>
    </source>
</reference>
<keyword evidence="1" id="KW-0802">TPR repeat</keyword>